<gene>
    <name evidence="9" type="ORF">ABL_10107</name>
</gene>
<dbReference type="VEuPathDB" id="FungiDB:An08g09940"/>
<dbReference type="Pfam" id="PF00067">
    <property type="entry name" value="p450"/>
    <property type="match status" value="2"/>
</dbReference>
<dbReference type="InterPro" id="IPR001128">
    <property type="entry name" value="Cyt_P450"/>
</dbReference>
<sequence>MALYNLAALTAFAIFGWYALTSTLAWYRLRKFPTPSWLAHFSYLWLGRLTYSGKQYWVHRELHRKYGPLVRIGPNEIMTDDPDIIRSMSSTRSTFTRGEWYLTGRFNPYYDILFTILSNDGHKKARARVHAGYSGRETGVALEHGVDRQVTRLTDLLRQKYTVPGDDAPLLNIVDISSYFTMDVITKLAFGQEFGFLQAEKDRYGFFKEVHSLWPQMSTVADVPWIRRIIFSKPFLKLLGPRPTDSHGFGALMGVAREHVREKFSTLDNSKGDMMESFIRHGLTQEECEAEGLFTIIAGTESTASTIRSILIHTISSPVVYSKLKNEVLETLKRRSISSPISNKDVKELPYLQAVICESIRMRPPLLGLFPKVVPSGGVEYHGRPIPEGTNICMNASSLLHSKALFGNDPEVFRPERFMDLDEDTCNERRRNLELAFGHGQNQCLGKHIAFMEFAKVTFELFRNFDFQTVNPWRVNHEVQSYGAFLESNMKFRTIVLLYVLYLVISVIRTIFFHPLGRLPGPKLWIAFPFFQHIAAVRGQLDHELRRLHQQYGEVVRYGPDEVSFTTASAWSTIYGPGIELPKPIYAVYSKSGILNADLEDHARIRKAMAPAFSPKGIQAQEPILMHYIDQLMKQLRKVAQSGQATNITKWYNLATFDLIGDLTFGESFGGLEEGEYHYWIAPILDYVRMVPLLRARDLYPWLVRCIMAILPSSLREAQKRQDAHTRAMVQKRMRRETHRHDFMESMLRPRGEKGELSVTELEANANILIAGGSEPTATLLTGLTYWLLRTPTALARATEEVRSQLLTEEEITFVNLTTRLPYLQACITETFRMYPPVPTGRQRVTLAATEIAGHQIPPRTKVAVHQLAAYQSDQNFHDAGEFHPERWLPEAKDPSSPFYHDQREVLRPFSVGTRDCIGRQLAYQEIWGIMARVLWHFNLELVPGQTKWNVQRSFTIWEKGALEVYLRERRPAGVYVPDSARVS</sequence>
<reference evidence="10" key="1">
    <citation type="journal article" date="2016" name="Genome Announc.">
        <title>Draft genome sequence of Aspergillus niger strain An76.</title>
        <authorList>
            <person name="Gong W."/>
            <person name="Cheng Z."/>
            <person name="Zhang H."/>
            <person name="Liu L."/>
            <person name="Gao P."/>
            <person name="Wang L."/>
        </authorList>
    </citation>
    <scope>NUCLEOTIDE SEQUENCE [LARGE SCALE GENOMIC DNA]</scope>
    <source>
        <strain evidence="10">An76</strain>
    </source>
</reference>
<dbReference type="SUPFAM" id="SSF48264">
    <property type="entry name" value="Cytochrome P450"/>
    <property type="match status" value="2"/>
</dbReference>
<dbReference type="OMA" id="NEEWRTI"/>
<dbReference type="CDD" id="cd11060">
    <property type="entry name" value="CYP57A1-like"/>
    <property type="match status" value="1"/>
</dbReference>
<accession>A0A100IU94</accession>
<dbReference type="PROSITE" id="PS00086">
    <property type="entry name" value="CYTOCHROME_P450"/>
    <property type="match status" value="1"/>
</dbReference>
<dbReference type="AlphaFoldDB" id="A0A100IU94"/>
<protein>
    <submittedName>
        <fullName evidence="9">Cytochrome P450 monooxygenase</fullName>
    </submittedName>
</protein>
<dbReference type="EMBL" id="BCMY01000029">
    <property type="protein sequence ID" value="GAQ47446.1"/>
    <property type="molecule type" value="Genomic_DNA"/>
</dbReference>
<keyword evidence="4" id="KW-0479">Metal-binding</keyword>
<dbReference type="VEuPathDB" id="FungiDB:An02g00150"/>
<dbReference type="VEuPathDB" id="FungiDB:ATCC64974_33640"/>
<dbReference type="PANTHER" id="PTHR24305:SF230">
    <property type="entry name" value="P450, PUTATIVE (EUROFUNG)-RELATED"/>
    <property type="match status" value="1"/>
</dbReference>
<keyword evidence="6" id="KW-0408">Iron</keyword>
<feature type="transmembrane region" description="Helical" evidence="8">
    <location>
        <begin position="495"/>
        <end position="512"/>
    </location>
</feature>
<evidence type="ECO:0000313" key="10">
    <source>
        <dbReference type="Proteomes" id="UP000068243"/>
    </source>
</evidence>
<dbReference type="VEuPathDB" id="FungiDB:M747DRAFT_282949"/>
<evidence type="ECO:0000256" key="4">
    <source>
        <dbReference type="ARBA" id="ARBA00022723"/>
    </source>
</evidence>
<evidence type="ECO:0000256" key="7">
    <source>
        <dbReference type="ARBA" id="ARBA00023033"/>
    </source>
</evidence>
<dbReference type="VEuPathDB" id="FungiDB:ATCC64974_89710"/>
<dbReference type="VEuPathDB" id="FungiDB:ASPNIDRAFT2_1129736"/>
<dbReference type="CDD" id="cd11058">
    <property type="entry name" value="CYP60B-like"/>
    <property type="match status" value="1"/>
</dbReference>
<dbReference type="GO" id="GO:0016705">
    <property type="term" value="F:oxidoreductase activity, acting on paired donors, with incorporation or reduction of molecular oxygen"/>
    <property type="evidence" value="ECO:0007669"/>
    <property type="project" value="InterPro"/>
</dbReference>
<dbReference type="PRINTS" id="PR00463">
    <property type="entry name" value="EP450I"/>
</dbReference>
<comment type="cofactor">
    <cofactor evidence="1">
        <name>heme</name>
        <dbReference type="ChEBI" id="CHEBI:30413"/>
    </cofactor>
</comment>
<dbReference type="VEuPathDB" id="FungiDB:ASPNIDRAFT2_1085806"/>
<comment type="caution">
    <text evidence="9">The sequence shown here is derived from an EMBL/GenBank/DDBJ whole genome shotgun (WGS) entry which is preliminary data.</text>
</comment>
<dbReference type="InterPro" id="IPR002401">
    <property type="entry name" value="Cyt_P450_E_grp-I"/>
</dbReference>
<dbReference type="GO" id="GO:0005506">
    <property type="term" value="F:iron ion binding"/>
    <property type="evidence" value="ECO:0007669"/>
    <property type="project" value="InterPro"/>
</dbReference>
<evidence type="ECO:0000256" key="3">
    <source>
        <dbReference type="ARBA" id="ARBA00022617"/>
    </source>
</evidence>
<dbReference type="Gene3D" id="1.10.630.10">
    <property type="entry name" value="Cytochrome P450"/>
    <property type="match status" value="2"/>
</dbReference>
<proteinExistence type="inferred from homology"/>
<evidence type="ECO:0000256" key="8">
    <source>
        <dbReference type="SAM" id="Phobius"/>
    </source>
</evidence>
<dbReference type="PANTHER" id="PTHR24305">
    <property type="entry name" value="CYTOCHROME P450"/>
    <property type="match status" value="1"/>
</dbReference>
<dbReference type="InterPro" id="IPR036396">
    <property type="entry name" value="Cyt_P450_sf"/>
</dbReference>
<dbReference type="Proteomes" id="UP000068243">
    <property type="component" value="Unassembled WGS sequence"/>
</dbReference>
<dbReference type="PRINTS" id="PR00385">
    <property type="entry name" value="P450"/>
</dbReference>
<evidence type="ECO:0000256" key="6">
    <source>
        <dbReference type="ARBA" id="ARBA00023004"/>
    </source>
</evidence>
<dbReference type="GO" id="GO:0004497">
    <property type="term" value="F:monooxygenase activity"/>
    <property type="evidence" value="ECO:0007669"/>
    <property type="project" value="UniProtKB-KW"/>
</dbReference>
<dbReference type="OrthoDB" id="3934656at2759"/>
<name>A0A100IU94_ASPNG</name>
<dbReference type="InterPro" id="IPR050121">
    <property type="entry name" value="Cytochrome_P450_monoxygenase"/>
</dbReference>
<keyword evidence="8" id="KW-1133">Transmembrane helix</keyword>
<dbReference type="InterPro" id="IPR017972">
    <property type="entry name" value="Cyt_P450_CS"/>
</dbReference>
<keyword evidence="5" id="KW-0560">Oxidoreductase</keyword>
<evidence type="ECO:0000256" key="2">
    <source>
        <dbReference type="ARBA" id="ARBA00010617"/>
    </source>
</evidence>
<evidence type="ECO:0000256" key="1">
    <source>
        <dbReference type="ARBA" id="ARBA00001971"/>
    </source>
</evidence>
<dbReference type="VEuPathDB" id="FungiDB:M747DRAFT_344452"/>
<keyword evidence="8" id="KW-0812">Transmembrane</keyword>
<dbReference type="GO" id="GO:0020037">
    <property type="term" value="F:heme binding"/>
    <property type="evidence" value="ECO:0007669"/>
    <property type="project" value="InterPro"/>
</dbReference>
<comment type="similarity">
    <text evidence="2">Belongs to the cytochrome P450 family.</text>
</comment>
<feature type="transmembrane region" description="Helical" evidence="8">
    <location>
        <begin position="6"/>
        <end position="27"/>
    </location>
</feature>
<organism evidence="9 10">
    <name type="scientific">Aspergillus niger</name>
    <dbReference type="NCBI Taxonomy" id="5061"/>
    <lineage>
        <taxon>Eukaryota</taxon>
        <taxon>Fungi</taxon>
        <taxon>Dikarya</taxon>
        <taxon>Ascomycota</taxon>
        <taxon>Pezizomycotina</taxon>
        <taxon>Eurotiomycetes</taxon>
        <taxon>Eurotiomycetidae</taxon>
        <taxon>Eurotiales</taxon>
        <taxon>Aspergillaceae</taxon>
        <taxon>Aspergillus</taxon>
        <taxon>Aspergillus subgen. Circumdati</taxon>
    </lineage>
</organism>
<keyword evidence="7 9" id="KW-0503">Monooxygenase</keyword>
<evidence type="ECO:0000313" key="9">
    <source>
        <dbReference type="EMBL" id="GAQ47446.1"/>
    </source>
</evidence>
<keyword evidence="8" id="KW-0472">Membrane</keyword>
<keyword evidence="3" id="KW-0349">Heme</keyword>
<evidence type="ECO:0000256" key="5">
    <source>
        <dbReference type="ARBA" id="ARBA00023002"/>
    </source>
</evidence>